<evidence type="ECO:0000313" key="4">
    <source>
        <dbReference type="Proteomes" id="UP000505377"/>
    </source>
</evidence>
<dbReference type="Pfam" id="PF01243">
    <property type="entry name" value="PNPOx_N"/>
    <property type="match status" value="1"/>
</dbReference>
<protein>
    <submittedName>
        <fullName evidence="3">Pyridoxamine 5-phosphate oxidase</fullName>
    </submittedName>
</protein>
<dbReference type="InterPro" id="IPR011576">
    <property type="entry name" value="Pyridox_Oxase_N"/>
</dbReference>
<evidence type="ECO:0000259" key="2">
    <source>
        <dbReference type="Pfam" id="PF01243"/>
    </source>
</evidence>
<feature type="region of interest" description="Disordered" evidence="1">
    <location>
        <begin position="214"/>
        <end position="234"/>
    </location>
</feature>
<dbReference type="EMBL" id="CP053564">
    <property type="protein sequence ID" value="QJY45927.1"/>
    <property type="molecule type" value="Genomic_DNA"/>
</dbReference>
<feature type="region of interest" description="Disordered" evidence="1">
    <location>
        <begin position="1"/>
        <end position="47"/>
    </location>
</feature>
<evidence type="ECO:0000313" key="3">
    <source>
        <dbReference type="EMBL" id="QJY45927.1"/>
    </source>
</evidence>
<sequence length="234" mass="25659">MTGEGRGWHGGGVTPRDPALLRRSAGAPSEVTVPVGPPEKPGSEGEHALQCAYGTEERADRFYAEQVRGRLLPAMVEFVRRMEMVFVATSDAGGECDASLRSGPPGFLAVLDDRTLAYPEYRGNGVHASLGNISENAHVGLLMLDFERDRIGLHVNGTARIVEDADFHAEHPGVPHDPAPGRRPERWVVVHVEEAYVHCRKHIPQMQRVPLRRSWGTDDPARKGGDYFGAKDAR</sequence>
<dbReference type="PANTHER" id="PTHR42815">
    <property type="entry name" value="FAD-BINDING, PUTATIVE (AFU_ORTHOLOGUE AFUA_6G07600)-RELATED"/>
    <property type="match status" value="1"/>
</dbReference>
<keyword evidence="4" id="KW-1185">Reference proteome</keyword>
<dbReference type="KEGG" id="pbro:HOP40_09035"/>
<evidence type="ECO:0000256" key="1">
    <source>
        <dbReference type="SAM" id="MobiDB-lite"/>
    </source>
</evidence>
<dbReference type="Proteomes" id="UP000505377">
    <property type="component" value="Chromosome"/>
</dbReference>
<proteinExistence type="predicted"/>
<accession>A0A6M6JG90</accession>
<feature type="compositionally biased region" description="Basic and acidic residues" evidence="1">
    <location>
        <begin position="215"/>
        <end position="234"/>
    </location>
</feature>
<gene>
    <name evidence="3" type="ORF">HOP40_09035</name>
</gene>
<dbReference type="InterPro" id="IPR012349">
    <property type="entry name" value="Split_barrel_FMN-bd"/>
</dbReference>
<reference evidence="3 4" key="1">
    <citation type="submission" date="2020-05" db="EMBL/GenBank/DDBJ databases">
        <authorList>
            <person name="Mo P."/>
        </authorList>
    </citation>
    <scope>NUCLEOTIDE SEQUENCE [LARGE SCALE GENOMIC DNA]</scope>
    <source>
        <strain evidence="3 4">Gen01</strain>
    </source>
</reference>
<dbReference type="PANTHER" id="PTHR42815:SF2">
    <property type="entry name" value="FAD-BINDING, PUTATIVE (AFU_ORTHOLOGUE AFUA_6G07600)-RELATED"/>
    <property type="match status" value="1"/>
</dbReference>
<dbReference type="AlphaFoldDB" id="A0A6M6JG90"/>
<feature type="compositionally biased region" description="Gly residues" evidence="1">
    <location>
        <begin position="1"/>
        <end position="13"/>
    </location>
</feature>
<dbReference type="Gene3D" id="2.30.110.10">
    <property type="entry name" value="Electron Transport, Fmn-binding Protein, Chain A"/>
    <property type="match status" value="1"/>
</dbReference>
<name>A0A6M6JG90_9PSEU</name>
<dbReference type="SUPFAM" id="SSF50475">
    <property type="entry name" value="FMN-binding split barrel"/>
    <property type="match status" value="1"/>
</dbReference>
<organism evidence="3 4">
    <name type="scientific">Pseudonocardia broussonetiae</name>
    <dbReference type="NCBI Taxonomy" id="2736640"/>
    <lineage>
        <taxon>Bacteria</taxon>
        <taxon>Bacillati</taxon>
        <taxon>Actinomycetota</taxon>
        <taxon>Actinomycetes</taxon>
        <taxon>Pseudonocardiales</taxon>
        <taxon>Pseudonocardiaceae</taxon>
        <taxon>Pseudonocardia</taxon>
    </lineage>
</organism>
<feature type="domain" description="Pyridoxamine 5'-phosphate oxidase N-terminal" evidence="2">
    <location>
        <begin position="73"/>
        <end position="199"/>
    </location>
</feature>